<dbReference type="Gene3D" id="3.40.50.11550">
    <property type="match status" value="1"/>
</dbReference>
<evidence type="ECO:0000313" key="3">
    <source>
        <dbReference type="Proteomes" id="UP000035579"/>
    </source>
</evidence>
<evidence type="ECO:0000313" key="4">
    <source>
        <dbReference type="Proteomes" id="UP000256345"/>
    </source>
</evidence>
<accession>A0AAC8THJ2</accession>
<reference evidence="2 4" key="2">
    <citation type="submission" date="2018-08" db="EMBL/GenBank/DDBJ databases">
        <title>Genomic Encyclopedia of Archaeal and Bacterial Type Strains, Phase II (KMG-II): from individual species to whole genera.</title>
        <authorList>
            <person name="Goeker M."/>
        </authorList>
    </citation>
    <scope>NUCLEOTIDE SEQUENCE [LARGE SCALE GENOMIC DNA]</scope>
    <source>
        <strain evidence="2 4">DSM 2261</strain>
    </source>
</reference>
<dbReference type="Proteomes" id="UP000256345">
    <property type="component" value="Unassembled WGS sequence"/>
</dbReference>
<evidence type="ECO:0000313" key="1">
    <source>
        <dbReference type="EMBL" id="AKJ06302.1"/>
    </source>
</evidence>
<dbReference type="AlphaFoldDB" id="A0AAC8THJ2"/>
<evidence type="ECO:0000313" key="2">
    <source>
        <dbReference type="EMBL" id="REG32381.1"/>
    </source>
</evidence>
<dbReference type="Proteomes" id="UP000035579">
    <property type="component" value="Chromosome"/>
</dbReference>
<protein>
    <recommendedName>
        <fullName evidence="5">Haem-binding uptake Tiki superfamily ChaN domain-containing protein</fullName>
    </recommendedName>
</protein>
<gene>
    <name evidence="1" type="ORF">AA314_07928</name>
    <name evidence="2" type="ORF">ATI61_105709</name>
</gene>
<dbReference type="SUPFAM" id="SSF159501">
    <property type="entry name" value="EreA/ChaN-like"/>
    <property type="match status" value="1"/>
</dbReference>
<evidence type="ECO:0008006" key="5">
    <source>
        <dbReference type="Google" id="ProtNLM"/>
    </source>
</evidence>
<organism evidence="1 3">
    <name type="scientific">Archangium gephyra</name>
    <dbReference type="NCBI Taxonomy" id="48"/>
    <lineage>
        <taxon>Bacteria</taxon>
        <taxon>Pseudomonadati</taxon>
        <taxon>Myxococcota</taxon>
        <taxon>Myxococcia</taxon>
        <taxon>Myxococcales</taxon>
        <taxon>Cystobacterineae</taxon>
        <taxon>Archangiaceae</taxon>
        <taxon>Archangium</taxon>
    </lineage>
</organism>
<dbReference type="EMBL" id="QUMU01000005">
    <property type="protein sequence ID" value="REG32381.1"/>
    <property type="molecule type" value="Genomic_DNA"/>
</dbReference>
<dbReference type="EMBL" id="CP011509">
    <property type="protein sequence ID" value="AKJ06302.1"/>
    <property type="molecule type" value="Genomic_DNA"/>
</dbReference>
<sequence>MLTAMTLALGVLLSAPPENPSEKPSTVHEARPAPVSADGVSAILEAAHDHPIVGLGERHHMVSAHEFLRRLVRDPRFPSAFQDIVVEFGNPRYQGVMDRYIAGESVPAEELRLAWRNTTQLLVWDSPLYEQFFTTVRDVNRTLPADKRLRVLLGDPPIDWEAIQRPEDFPRDSLRRDPETFRLIEKEVLSQGRRALVIIGNAHLLRRSPLGGFQPLPLEKAGLAEALAQRYPGKAFLVWTVAGAGSEFASRVARWRPGTLVRLAGTSLGAESSSLLLGRLKIMRMVDGKRVPMTLRPEDCPPLEEQVDAVLYLGTSDKTAEAPPEVYRDEAYVAELRRRAAILHEVFGMDQTPEIDELVKAAKKTPRRSR</sequence>
<proteinExistence type="predicted"/>
<reference evidence="1 3" key="1">
    <citation type="submission" date="2015-05" db="EMBL/GenBank/DDBJ databases">
        <title>Genome assembly of Archangium gephyra DSM 2261.</title>
        <authorList>
            <person name="Sharma G."/>
            <person name="Subramanian S."/>
        </authorList>
    </citation>
    <scope>NUCLEOTIDE SEQUENCE [LARGE SCALE GENOMIC DNA]</scope>
    <source>
        <strain evidence="1 3">DSM 2261</strain>
    </source>
</reference>
<keyword evidence="4" id="KW-1185">Reference proteome</keyword>
<name>A0AAC8THJ2_9BACT</name>
<dbReference type="RefSeq" id="WP_053067067.1">
    <property type="nucleotide sequence ID" value="NZ_CP011509.1"/>
</dbReference>
<dbReference type="KEGG" id="age:AA314_07928"/>